<dbReference type="RefSeq" id="WP_386430613.1">
    <property type="nucleotide sequence ID" value="NZ_JBHSBB010000013.1"/>
</dbReference>
<dbReference type="SUPFAM" id="SSF48452">
    <property type="entry name" value="TPR-like"/>
    <property type="match status" value="3"/>
</dbReference>
<dbReference type="Gene3D" id="1.25.40.10">
    <property type="entry name" value="Tetratricopeptide repeat domain"/>
    <property type="match status" value="2"/>
</dbReference>
<keyword evidence="4 6" id="KW-0238">DNA-binding</keyword>
<feature type="region of interest" description="Disordered" evidence="7">
    <location>
        <begin position="330"/>
        <end position="349"/>
    </location>
</feature>
<dbReference type="SMART" id="SM00862">
    <property type="entry name" value="Trans_reg_C"/>
    <property type="match status" value="1"/>
</dbReference>
<dbReference type="InterPro" id="IPR011990">
    <property type="entry name" value="TPR-like_helical_dom_sf"/>
</dbReference>
<dbReference type="Gene3D" id="3.40.50.300">
    <property type="entry name" value="P-loop containing nucleotide triphosphate hydrolases"/>
    <property type="match status" value="1"/>
</dbReference>
<dbReference type="SUPFAM" id="SSF46894">
    <property type="entry name" value="C-terminal effector domain of the bipartite response regulators"/>
    <property type="match status" value="1"/>
</dbReference>
<dbReference type="CDD" id="cd15831">
    <property type="entry name" value="BTAD"/>
    <property type="match status" value="1"/>
</dbReference>
<dbReference type="InterPro" id="IPR051677">
    <property type="entry name" value="AfsR-DnrI-RedD_regulator"/>
</dbReference>
<dbReference type="InterPro" id="IPR019734">
    <property type="entry name" value="TPR_rpt"/>
</dbReference>
<evidence type="ECO:0000256" key="1">
    <source>
        <dbReference type="ARBA" id="ARBA00005820"/>
    </source>
</evidence>
<gene>
    <name evidence="9" type="ORF">ACFO3J_18855</name>
</gene>
<protein>
    <submittedName>
        <fullName evidence="9">BTAD domain-containing putative transcriptional regulator</fullName>
    </submittedName>
</protein>
<comment type="similarity">
    <text evidence="1">Belongs to the AfsR/DnrI/RedD regulatory family.</text>
</comment>
<keyword evidence="3" id="KW-0805">Transcription regulation</keyword>
<dbReference type="EMBL" id="JBHSBB010000013">
    <property type="protein sequence ID" value="MFC4033525.1"/>
    <property type="molecule type" value="Genomic_DNA"/>
</dbReference>
<dbReference type="SMART" id="SM01043">
    <property type="entry name" value="BTAD"/>
    <property type="match status" value="1"/>
</dbReference>
<keyword evidence="10" id="KW-1185">Reference proteome</keyword>
<dbReference type="PANTHER" id="PTHR35807:SF1">
    <property type="entry name" value="TRANSCRIPTIONAL REGULATOR REDD"/>
    <property type="match status" value="1"/>
</dbReference>
<dbReference type="InterPro" id="IPR016032">
    <property type="entry name" value="Sig_transdc_resp-reg_C-effctor"/>
</dbReference>
<feature type="domain" description="OmpR/PhoB-type" evidence="8">
    <location>
        <begin position="1"/>
        <end position="123"/>
    </location>
</feature>
<dbReference type="Proteomes" id="UP001595765">
    <property type="component" value="Unassembled WGS sequence"/>
</dbReference>
<evidence type="ECO:0000313" key="10">
    <source>
        <dbReference type="Proteomes" id="UP001595765"/>
    </source>
</evidence>
<dbReference type="InterPro" id="IPR036388">
    <property type="entry name" value="WH-like_DNA-bd_sf"/>
</dbReference>
<evidence type="ECO:0000259" key="8">
    <source>
        <dbReference type="PROSITE" id="PS51755"/>
    </source>
</evidence>
<name>A0ABV8HND4_9ACTN</name>
<evidence type="ECO:0000256" key="4">
    <source>
        <dbReference type="ARBA" id="ARBA00023125"/>
    </source>
</evidence>
<evidence type="ECO:0000256" key="5">
    <source>
        <dbReference type="ARBA" id="ARBA00023163"/>
    </source>
</evidence>
<evidence type="ECO:0000256" key="2">
    <source>
        <dbReference type="ARBA" id="ARBA00023012"/>
    </source>
</evidence>
<dbReference type="Pfam" id="PF13424">
    <property type="entry name" value="TPR_12"/>
    <property type="match status" value="2"/>
</dbReference>
<dbReference type="Pfam" id="PF03704">
    <property type="entry name" value="BTAD"/>
    <property type="match status" value="1"/>
</dbReference>
<feature type="compositionally biased region" description="Low complexity" evidence="7">
    <location>
        <begin position="29"/>
        <end position="39"/>
    </location>
</feature>
<proteinExistence type="inferred from homology"/>
<feature type="DNA-binding region" description="OmpR/PhoB-type" evidence="6">
    <location>
        <begin position="1"/>
        <end position="123"/>
    </location>
</feature>
<dbReference type="InterPro" id="IPR002182">
    <property type="entry name" value="NB-ARC"/>
</dbReference>
<dbReference type="InterPro" id="IPR001867">
    <property type="entry name" value="OmpR/PhoB-type_DNA-bd"/>
</dbReference>
<dbReference type="PRINTS" id="PR00364">
    <property type="entry name" value="DISEASERSIST"/>
</dbReference>
<dbReference type="PROSITE" id="PS51755">
    <property type="entry name" value="OMPR_PHOB"/>
    <property type="match status" value="1"/>
</dbReference>
<dbReference type="PANTHER" id="PTHR35807">
    <property type="entry name" value="TRANSCRIPTIONAL REGULATOR REDD-RELATED"/>
    <property type="match status" value="1"/>
</dbReference>
<feature type="compositionally biased region" description="Low complexity" evidence="7">
    <location>
        <begin position="291"/>
        <end position="300"/>
    </location>
</feature>
<evidence type="ECO:0000256" key="6">
    <source>
        <dbReference type="PROSITE-ProRule" id="PRU01091"/>
    </source>
</evidence>
<dbReference type="Pfam" id="PF00486">
    <property type="entry name" value="Trans_reg_C"/>
    <property type="match status" value="1"/>
</dbReference>
<dbReference type="SMART" id="SM00028">
    <property type="entry name" value="TPR"/>
    <property type="match status" value="5"/>
</dbReference>
<dbReference type="SUPFAM" id="SSF52540">
    <property type="entry name" value="P-loop containing nucleoside triphosphate hydrolases"/>
    <property type="match status" value="1"/>
</dbReference>
<dbReference type="InterPro" id="IPR005158">
    <property type="entry name" value="BTAD"/>
</dbReference>
<keyword evidence="5" id="KW-0804">Transcription</keyword>
<feature type="region of interest" description="Disordered" evidence="7">
    <location>
        <begin position="18"/>
        <end position="39"/>
    </location>
</feature>
<comment type="caution">
    <text evidence="9">The sequence shown here is derived from an EMBL/GenBank/DDBJ whole genome shotgun (WGS) entry which is preliminary data.</text>
</comment>
<dbReference type="InterPro" id="IPR027417">
    <property type="entry name" value="P-loop_NTPase"/>
</dbReference>
<keyword evidence="2" id="KW-0902">Two-component regulatory system</keyword>
<evidence type="ECO:0000313" key="9">
    <source>
        <dbReference type="EMBL" id="MFC4033525.1"/>
    </source>
</evidence>
<feature type="region of interest" description="Disordered" evidence="7">
    <location>
        <begin position="277"/>
        <end position="306"/>
    </location>
</feature>
<evidence type="ECO:0000256" key="7">
    <source>
        <dbReference type="SAM" id="MobiDB-lite"/>
    </source>
</evidence>
<dbReference type="Pfam" id="PF00931">
    <property type="entry name" value="NB-ARC"/>
    <property type="match status" value="1"/>
</dbReference>
<reference evidence="10" key="1">
    <citation type="journal article" date="2019" name="Int. J. Syst. Evol. Microbiol.">
        <title>The Global Catalogue of Microorganisms (GCM) 10K type strain sequencing project: providing services to taxonomists for standard genome sequencing and annotation.</title>
        <authorList>
            <consortium name="The Broad Institute Genomics Platform"/>
            <consortium name="The Broad Institute Genome Sequencing Center for Infectious Disease"/>
            <person name="Wu L."/>
            <person name="Ma J."/>
        </authorList>
    </citation>
    <scope>NUCLEOTIDE SEQUENCE [LARGE SCALE GENOMIC DNA]</scope>
    <source>
        <strain evidence="10">CGMCC 4.7237</strain>
    </source>
</reference>
<dbReference type="Gene3D" id="1.10.10.10">
    <property type="entry name" value="Winged helix-like DNA-binding domain superfamily/Winged helix DNA-binding domain"/>
    <property type="match status" value="1"/>
</dbReference>
<evidence type="ECO:0000256" key="3">
    <source>
        <dbReference type="ARBA" id="ARBA00023015"/>
    </source>
</evidence>
<accession>A0ABV8HND4</accession>
<organism evidence="9 10">
    <name type="scientific">Streptomyces polygonati</name>
    <dbReference type="NCBI Taxonomy" id="1617087"/>
    <lineage>
        <taxon>Bacteria</taxon>
        <taxon>Bacillati</taxon>
        <taxon>Actinomycetota</taxon>
        <taxon>Actinomycetes</taxon>
        <taxon>Kitasatosporales</taxon>
        <taxon>Streptomycetaceae</taxon>
        <taxon>Streptomyces</taxon>
    </lineage>
</organism>
<sequence>MRFGLLGAVMVREGDGSVSGVAGGPPPAGSSGAPAVGARPAPAALTRPFGSAKTRALLAALLATPGRTVSPGALKSALWGDRPPPTASASLHNHVARLRKLLAQEGRGDARLRAVPPGYLLDVADGELDAQLFAGHHAAARAAHRDRDWAAVLRECGAAMALWRGEPLADVPLLSDGLRAYAAHLAEARLLTLEWRFDAELALGRHQGLTAELAALTGAHPLRESFHRQLMLALHRTHRQAEALAAFHKLRGTLVDELGVEPGPSVQAAYREILTTPSSAAPPTTPPPAAEEPAAGRPAPAQLPAEVPDFTGRVDALAALLRVIRPCPAAGGEPPAAASTTPGTGSGSPTPRIVVISGMGGVGKTALAVRAAHLAQPAFPDGQLYADLRGFGAGGARRPGDLLARFLGALGQECQPLPEHPDDRAVLLREALHGRRVLLVLDNAADAAQVVPLLPGCGDSAVIVTSRRTLADLPGAVRLPLEPLNDDEQRELLASVCGAHRVAAEPAAAAGVLAACGGLPLALRIAGARLAARPNWPLTALADRLEPTGDRLRALSAGGLAVEDTFAMSYVAMRDSPRPAEREAARAFRLLGLWPGYPLDPSPAAVLLDRAPATAAEDVLEALVDAHLLQTPQPGRYTFHDLLGEYAATRAGHEIAPAERLRALRRLVVWYEASVAATADVLTPEGHPIPPLDERPAVPAARFDGDESAMRWLVRELPAVKEAIRVARTHRWPDVAWRLAAGLFGYAQAFWWTGEWQRCLEEAMACAQENEDVLGQAWMHSRLGVAHGMVDRYDDCAHHLLIAQRYFEEAGDLRGQAAMLTNLGGLHRGLGDYERALEYGRRSVALHLALGDVHRVATVLGNLGDAYLGAGDLAAAEGSYRQALAAWRERGSVVHIARILTSLGETLHGLGRHQEAVAALEETLVLLDRLGDRATTADVLDILGRTHFAYGDPAVARACWEEALIRAREHRLPAVAESVERGLARMNP</sequence>